<accession>A0A8X6NFP9</accession>
<evidence type="ECO:0000313" key="2">
    <source>
        <dbReference type="Proteomes" id="UP000887013"/>
    </source>
</evidence>
<reference evidence="1" key="1">
    <citation type="submission" date="2020-08" db="EMBL/GenBank/DDBJ databases">
        <title>Multicomponent nature underlies the extraordinary mechanical properties of spider dragline silk.</title>
        <authorList>
            <person name="Kono N."/>
            <person name="Nakamura H."/>
            <person name="Mori M."/>
            <person name="Yoshida Y."/>
            <person name="Ohtoshi R."/>
            <person name="Malay A.D."/>
            <person name="Moran D.A.P."/>
            <person name="Tomita M."/>
            <person name="Numata K."/>
            <person name="Arakawa K."/>
        </authorList>
    </citation>
    <scope>NUCLEOTIDE SEQUENCE</scope>
</reference>
<keyword evidence="2" id="KW-1185">Reference proteome</keyword>
<name>A0A8X6NFP9_NEPPI</name>
<organism evidence="1 2">
    <name type="scientific">Nephila pilipes</name>
    <name type="common">Giant wood spider</name>
    <name type="synonym">Nephila maculata</name>
    <dbReference type="NCBI Taxonomy" id="299642"/>
    <lineage>
        <taxon>Eukaryota</taxon>
        <taxon>Metazoa</taxon>
        <taxon>Ecdysozoa</taxon>
        <taxon>Arthropoda</taxon>
        <taxon>Chelicerata</taxon>
        <taxon>Arachnida</taxon>
        <taxon>Araneae</taxon>
        <taxon>Araneomorphae</taxon>
        <taxon>Entelegynae</taxon>
        <taxon>Araneoidea</taxon>
        <taxon>Nephilidae</taxon>
        <taxon>Nephila</taxon>
    </lineage>
</organism>
<protein>
    <submittedName>
        <fullName evidence="1">Uncharacterized protein</fullName>
    </submittedName>
</protein>
<evidence type="ECO:0000313" key="1">
    <source>
        <dbReference type="EMBL" id="GFT10836.1"/>
    </source>
</evidence>
<dbReference type="EMBL" id="BMAW01057424">
    <property type="protein sequence ID" value="GFT10836.1"/>
    <property type="molecule type" value="Genomic_DNA"/>
</dbReference>
<dbReference type="Proteomes" id="UP000887013">
    <property type="component" value="Unassembled WGS sequence"/>
</dbReference>
<gene>
    <name evidence="1" type="ORF">NPIL_450441</name>
</gene>
<sequence>MDAVAGREENQGQPISRALKVRWHFGSMEDKGPLGLHFVHTKRGVRTPIRNHLRPKTELRNGPGCDVMLTQVSHHPMTHLPEPPLFSPFTVFCPPTHQAAIHHNSRAEVDR</sequence>
<comment type="caution">
    <text evidence="1">The sequence shown here is derived from an EMBL/GenBank/DDBJ whole genome shotgun (WGS) entry which is preliminary data.</text>
</comment>
<proteinExistence type="predicted"/>
<dbReference type="AlphaFoldDB" id="A0A8X6NFP9"/>